<evidence type="ECO:0000313" key="1">
    <source>
        <dbReference type="EMBL" id="GAH75591.1"/>
    </source>
</evidence>
<sequence>MSSKYKDFSNSTVISFDIETRDPDLLTKGPAIHRDGYILGFSLADDSGF</sequence>
<name>X1HZM5_9ZZZZ</name>
<protein>
    <submittedName>
        <fullName evidence="1">Uncharacterized protein</fullName>
    </submittedName>
</protein>
<reference evidence="1" key="1">
    <citation type="journal article" date="2014" name="Front. Microbiol.">
        <title>High frequency of phylogenetically diverse reductive dehalogenase-homologous genes in deep subseafloor sedimentary metagenomes.</title>
        <authorList>
            <person name="Kawai M."/>
            <person name="Futagami T."/>
            <person name="Toyoda A."/>
            <person name="Takaki Y."/>
            <person name="Nishi S."/>
            <person name="Hori S."/>
            <person name="Arai W."/>
            <person name="Tsubouchi T."/>
            <person name="Morono Y."/>
            <person name="Uchiyama I."/>
            <person name="Ito T."/>
            <person name="Fujiyama A."/>
            <person name="Inagaki F."/>
            <person name="Takami H."/>
        </authorList>
    </citation>
    <scope>NUCLEOTIDE SEQUENCE</scope>
    <source>
        <strain evidence="1">Expedition CK06-06</strain>
    </source>
</reference>
<gene>
    <name evidence="1" type="ORF">S03H2_44210</name>
</gene>
<dbReference type="EMBL" id="BARU01027628">
    <property type="protein sequence ID" value="GAH75591.1"/>
    <property type="molecule type" value="Genomic_DNA"/>
</dbReference>
<organism evidence="1">
    <name type="scientific">marine sediment metagenome</name>
    <dbReference type="NCBI Taxonomy" id="412755"/>
    <lineage>
        <taxon>unclassified sequences</taxon>
        <taxon>metagenomes</taxon>
        <taxon>ecological metagenomes</taxon>
    </lineage>
</organism>
<proteinExistence type="predicted"/>
<feature type="non-terminal residue" evidence="1">
    <location>
        <position position="49"/>
    </location>
</feature>
<accession>X1HZM5</accession>
<comment type="caution">
    <text evidence="1">The sequence shown here is derived from an EMBL/GenBank/DDBJ whole genome shotgun (WGS) entry which is preliminary data.</text>
</comment>
<dbReference type="AlphaFoldDB" id="X1HZM5"/>